<reference evidence="10" key="1">
    <citation type="submission" date="2021-01" db="EMBL/GenBank/DDBJ databases">
        <title>Adiantum capillus-veneris genome.</title>
        <authorList>
            <person name="Fang Y."/>
            <person name="Liao Q."/>
        </authorList>
    </citation>
    <scope>NUCLEOTIDE SEQUENCE</scope>
    <source>
        <strain evidence="10">H3</strain>
        <tissue evidence="10">Leaf</tissue>
    </source>
</reference>
<keyword evidence="7 9" id="KW-0503">Monooxygenase</keyword>
<organism evidence="10 11">
    <name type="scientific">Adiantum capillus-veneris</name>
    <name type="common">Maidenhair fern</name>
    <dbReference type="NCBI Taxonomy" id="13818"/>
    <lineage>
        <taxon>Eukaryota</taxon>
        <taxon>Viridiplantae</taxon>
        <taxon>Streptophyta</taxon>
        <taxon>Embryophyta</taxon>
        <taxon>Tracheophyta</taxon>
        <taxon>Polypodiopsida</taxon>
        <taxon>Polypodiidae</taxon>
        <taxon>Polypodiales</taxon>
        <taxon>Pteridineae</taxon>
        <taxon>Pteridaceae</taxon>
        <taxon>Vittarioideae</taxon>
        <taxon>Adiantum</taxon>
    </lineage>
</organism>
<evidence type="ECO:0000256" key="4">
    <source>
        <dbReference type="ARBA" id="ARBA00022723"/>
    </source>
</evidence>
<dbReference type="GO" id="GO:0020037">
    <property type="term" value="F:heme binding"/>
    <property type="evidence" value="ECO:0007669"/>
    <property type="project" value="InterPro"/>
</dbReference>
<sequence length="500" mass="55514">MEPLSVANAATRTLSLVHYSERLLLIAISAISVVLLQNALSSWRAASVKWPPGPPAWPIIGHLHLLGHLPHQSLCKLAQTYGPLLGLRLGGVPVIVAPSPQMAKEILQTHDAALAYRPRTAAAVHVCFDSSDVAYAPLGPYWKFLRQVYATELFGPKKMDAFRYVREGEARGLVRAVLQRCGEGGAPVEAQVGSLHNLIEDVLHLLGVFYSGDYVPWLAWLDPHGYLKSMKVTAQRTQALLQGVIDERRQLHNSKSVGAEEKGPHDLLDVLLAASRTNEEVPMTDKHIMAAIQDVFVGGSDTSATSVEWALVELINHPKAMIKLHQEMDNVVGKGRLVEESDIPNLTYLEYVIKESMRLHPIAPFLIPREAKQECTIGGFKIFPGTHIYVNTWAIGRDSSAWEEPLQFLPERFAKKNIDLRGQHFDFLPFGMGRRRCPGWALGISNVRLMLATLIQAFTWHCVSETSQGILDMSEKFGLTVDMAKHLQAIATPRLPLHLY</sequence>
<dbReference type="GO" id="GO:0016705">
    <property type="term" value="F:oxidoreductase activity, acting on paired donors, with incorporation or reduction of molecular oxygen"/>
    <property type="evidence" value="ECO:0007669"/>
    <property type="project" value="InterPro"/>
</dbReference>
<dbReference type="PROSITE" id="PS00086">
    <property type="entry name" value="CYTOCHROME_P450"/>
    <property type="match status" value="1"/>
</dbReference>
<dbReference type="PRINTS" id="PR00463">
    <property type="entry name" value="EP450I"/>
</dbReference>
<proteinExistence type="inferred from homology"/>
<evidence type="ECO:0000256" key="1">
    <source>
        <dbReference type="ARBA" id="ARBA00001971"/>
    </source>
</evidence>
<evidence type="ECO:0000256" key="9">
    <source>
        <dbReference type="RuleBase" id="RU000461"/>
    </source>
</evidence>
<dbReference type="PANTHER" id="PTHR47944:SF16">
    <property type="entry name" value="CYTOCHROME P450 FAMILY 1 SUBFAMILY A POLYPEPTIDE 1"/>
    <property type="match status" value="1"/>
</dbReference>
<dbReference type="CDD" id="cd20618">
    <property type="entry name" value="CYP71_clan"/>
    <property type="match status" value="1"/>
</dbReference>
<dbReference type="GO" id="GO:0004497">
    <property type="term" value="F:monooxygenase activity"/>
    <property type="evidence" value="ECO:0007669"/>
    <property type="project" value="UniProtKB-KW"/>
</dbReference>
<dbReference type="Proteomes" id="UP000886520">
    <property type="component" value="Chromosome 7"/>
</dbReference>
<dbReference type="InterPro" id="IPR017972">
    <property type="entry name" value="Cyt_P450_CS"/>
</dbReference>
<dbReference type="Pfam" id="PF00067">
    <property type="entry name" value="p450"/>
    <property type="match status" value="2"/>
</dbReference>
<evidence type="ECO:0000256" key="6">
    <source>
        <dbReference type="ARBA" id="ARBA00023004"/>
    </source>
</evidence>
<evidence type="ECO:0000313" key="11">
    <source>
        <dbReference type="Proteomes" id="UP000886520"/>
    </source>
</evidence>
<name>A0A9D4ZLW1_ADICA</name>
<dbReference type="InterPro" id="IPR036396">
    <property type="entry name" value="Cyt_P450_sf"/>
</dbReference>
<dbReference type="Gene3D" id="1.10.630.10">
    <property type="entry name" value="Cytochrome P450"/>
    <property type="match status" value="1"/>
</dbReference>
<evidence type="ECO:0000256" key="3">
    <source>
        <dbReference type="ARBA" id="ARBA00022617"/>
    </source>
</evidence>
<keyword evidence="4 8" id="KW-0479">Metal-binding</keyword>
<dbReference type="OrthoDB" id="2789670at2759"/>
<dbReference type="GO" id="GO:0005506">
    <property type="term" value="F:iron ion binding"/>
    <property type="evidence" value="ECO:0007669"/>
    <property type="project" value="InterPro"/>
</dbReference>
<keyword evidence="11" id="KW-1185">Reference proteome</keyword>
<accession>A0A9D4ZLW1</accession>
<dbReference type="AlphaFoldDB" id="A0A9D4ZLW1"/>
<dbReference type="InterPro" id="IPR002401">
    <property type="entry name" value="Cyt_P450_E_grp-I"/>
</dbReference>
<dbReference type="PANTHER" id="PTHR47944">
    <property type="entry name" value="CYTOCHROME P450 98A9"/>
    <property type="match status" value="1"/>
</dbReference>
<dbReference type="EMBL" id="JABFUD020000007">
    <property type="protein sequence ID" value="KAI5077575.1"/>
    <property type="molecule type" value="Genomic_DNA"/>
</dbReference>
<feature type="binding site" description="axial binding residue" evidence="8">
    <location>
        <position position="437"/>
    </location>
    <ligand>
        <name>heme</name>
        <dbReference type="ChEBI" id="CHEBI:30413"/>
    </ligand>
    <ligandPart>
        <name>Fe</name>
        <dbReference type="ChEBI" id="CHEBI:18248"/>
    </ligandPart>
</feature>
<keyword evidence="6 8" id="KW-0408">Iron</keyword>
<dbReference type="SUPFAM" id="SSF48264">
    <property type="entry name" value="Cytochrome P450"/>
    <property type="match status" value="1"/>
</dbReference>
<comment type="similarity">
    <text evidence="2 9">Belongs to the cytochrome P450 family.</text>
</comment>
<evidence type="ECO:0000313" key="10">
    <source>
        <dbReference type="EMBL" id="KAI5077575.1"/>
    </source>
</evidence>
<evidence type="ECO:0000256" key="2">
    <source>
        <dbReference type="ARBA" id="ARBA00010617"/>
    </source>
</evidence>
<evidence type="ECO:0000256" key="8">
    <source>
        <dbReference type="PIRSR" id="PIRSR602401-1"/>
    </source>
</evidence>
<keyword evidence="3 8" id="KW-0349">Heme</keyword>
<evidence type="ECO:0008006" key="12">
    <source>
        <dbReference type="Google" id="ProtNLM"/>
    </source>
</evidence>
<dbReference type="InterPro" id="IPR001128">
    <property type="entry name" value="Cyt_P450"/>
</dbReference>
<comment type="cofactor">
    <cofactor evidence="1 8">
        <name>heme</name>
        <dbReference type="ChEBI" id="CHEBI:30413"/>
    </cofactor>
</comment>
<gene>
    <name evidence="10" type="ORF">GOP47_0007399</name>
</gene>
<comment type="caution">
    <text evidence="10">The sequence shown here is derived from an EMBL/GenBank/DDBJ whole genome shotgun (WGS) entry which is preliminary data.</text>
</comment>
<evidence type="ECO:0000256" key="5">
    <source>
        <dbReference type="ARBA" id="ARBA00023002"/>
    </source>
</evidence>
<protein>
    <recommendedName>
        <fullName evidence="12">Cytochrome P450</fullName>
    </recommendedName>
</protein>
<keyword evidence="5 9" id="KW-0560">Oxidoreductase</keyword>
<evidence type="ECO:0000256" key="7">
    <source>
        <dbReference type="ARBA" id="ARBA00023033"/>
    </source>
</evidence>
<dbReference type="FunFam" id="1.10.630.10:FF:000126">
    <property type="entry name" value="Predicted protein"/>
    <property type="match status" value="1"/>
</dbReference>
<dbReference type="PRINTS" id="PR00385">
    <property type="entry name" value="P450"/>
</dbReference>